<organism evidence="2 3">
    <name type="scientific">Adhaeribacter terreus</name>
    <dbReference type="NCBI Taxonomy" id="529703"/>
    <lineage>
        <taxon>Bacteria</taxon>
        <taxon>Pseudomonadati</taxon>
        <taxon>Bacteroidota</taxon>
        <taxon>Cytophagia</taxon>
        <taxon>Cytophagales</taxon>
        <taxon>Hymenobacteraceae</taxon>
        <taxon>Adhaeribacter</taxon>
    </lineage>
</organism>
<name>A0ABW0EFS4_9BACT</name>
<evidence type="ECO:0000256" key="1">
    <source>
        <dbReference type="SAM" id="SignalP"/>
    </source>
</evidence>
<accession>A0ABW0EFS4</accession>
<proteinExistence type="predicted"/>
<dbReference type="EMBL" id="JBHSKT010000012">
    <property type="protein sequence ID" value="MFC5272113.1"/>
    <property type="molecule type" value="Genomic_DNA"/>
</dbReference>
<evidence type="ECO:0000313" key="3">
    <source>
        <dbReference type="Proteomes" id="UP001596161"/>
    </source>
</evidence>
<keyword evidence="3" id="KW-1185">Reference proteome</keyword>
<evidence type="ECO:0008006" key="4">
    <source>
        <dbReference type="Google" id="ProtNLM"/>
    </source>
</evidence>
<sequence>MSTKHNVLWLICWLFCIGSIQAQVPNDNIENRRILELEEIVWSNTTGCTVQRSCVDESLTGKCVEYHNDQWFEFAPDVSGDYFVNISGQTCRDIRGVQLVVLTGRPCEPESYHIISCTSLASQDDIFVPLEGLQAKQTYLLNIDGYLNDQCQFNIAISTKPNGIPASVTPVIPAENSIQNGRVTLQWILPDSVSATEFQILRREATQFKAIACGRKTVMRDSYGKLLKAYTFTHSLPKAGNYLYQIVAYGTANEVPVLIKQEWKTMRSIANSPIWYRLPLEKYPNKAELLIVITDAVTGKLLHKAHITKRKNKPEQETFMVNGWLAAGIKKLRIEVQQQKKGKTVSVFNQFVDLKNLAGF</sequence>
<dbReference type="RefSeq" id="WP_378018473.1">
    <property type="nucleotide sequence ID" value="NZ_JBHSKT010000012.1"/>
</dbReference>
<protein>
    <recommendedName>
        <fullName evidence="4">Fibronectin type-III domain-containing protein</fullName>
    </recommendedName>
</protein>
<comment type="caution">
    <text evidence="2">The sequence shown here is derived from an EMBL/GenBank/DDBJ whole genome shotgun (WGS) entry which is preliminary data.</text>
</comment>
<keyword evidence="1" id="KW-0732">Signal</keyword>
<dbReference type="Proteomes" id="UP001596161">
    <property type="component" value="Unassembled WGS sequence"/>
</dbReference>
<feature type="chain" id="PRO_5047146527" description="Fibronectin type-III domain-containing protein" evidence="1">
    <location>
        <begin position="23"/>
        <end position="360"/>
    </location>
</feature>
<evidence type="ECO:0000313" key="2">
    <source>
        <dbReference type="EMBL" id="MFC5272113.1"/>
    </source>
</evidence>
<feature type="signal peptide" evidence="1">
    <location>
        <begin position="1"/>
        <end position="22"/>
    </location>
</feature>
<reference evidence="3" key="1">
    <citation type="journal article" date="2019" name="Int. J. Syst. Evol. Microbiol.">
        <title>The Global Catalogue of Microorganisms (GCM) 10K type strain sequencing project: providing services to taxonomists for standard genome sequencing and annotation.</title>
        <authorList>
            <consortium name="The Broad Institute Genomics Platform"/>
            <consortium name="The Broad Institute Genome Sequencing Center for Infectious Disease"/>
            <person name="Wu L."/>
            <person name="Ma J."/>
        </authorList>
    </citation>
    <scope>NUCLEOTIDE SEQUENCE [LARGE SCALE GENOMIC DNA]</scope>
    <source>
        <strain evidence="3">KACC 12602</strain>
    </source>
</reference>
<gene>
    <name evidence="2" type="ORF">ACFPIB_15960</name>
</gene>